<dbReference type="AlphaFoldDB" id="A0A0G4FCD0"/>
<dbReference type="PhylomeDB" id="A0A0G4FCD0"/>
<organism evidence="1 2">
    <name type="scientific">Vitrella brassicaformis (strain CCMP3155)</name>
    <dbReference type="NCBI Taxonomy" id="1169540"/>
    <lineage>
        <taxon>Eukaryota</taxon>
        <taxon>Sar</taxon>
        <taxon>Alveolata</taxon>
        <taxon>Colpodellida</taxon>
        <taxon>Vitrellaceae</taxon>
        <taxon>Vitrella</taxon>
    </lineage>
</organism>
<keyword evidence="2" id="KW-1185">Reference proteome</keyword>
<proteinExistence type="predicted"/>
<name>A0A0G4FCD0_VITBC</name>
<dbReference type="EMBL" id="CDMY01000404">
    <property type="protein sequence ID" value="CEM10248.1"/>
    <property type="molecule type" value="Genomic_DNA"/>
</dbReference>
<dbReference type="Proteomes" id="UP000041254">
    <property type="component" value="Unassembled WGS sequence"/>
</dbReference>
<evidence type="ECO:0000313" key="1">
    <source>
        <dbReference type="EMBL" id="CEM10248.1"/>
    </source>
</evidence>
<accession>A0A0G4FCD0</accession>
<sequence length="387" mass="42089">MLGRLVSSSRSLRRVDGSLEGEDWAGVFEGIPAAPAGQQGGPLAQLDKIGTINLSNDCPAGVERLQEALVARGCRRSLKELSVCYEGFGIDRHSMPTLLALDRLVGTCCRPDAHLELVHVISYGRFGFDISIFYHDTFPTHPPPSFKTMMQQLAQEAMTVKYIFTQDNLDNLDNPSPAAIDIASSLVFRTFAAVEVGDFAFPGTPSSSPSIITHLQPFPQPTQPDVDTELSVRSDLGCAAARLFATKMPKMVDWLWIDSLSDGEKLGLLTALGRDREVGATVHMRQVDVDQLVGAANELPTIKELDFELTLPDGVEDAGSFVRTRLSSVIRHIRGLRLVELYVGTTTAEQHASIENSLPVGTNIEGFSVESIRNGGTRVTITARRNA</sequence>
<dbReference type="InParanoid" id="A0A0G4FCD0"/>
<reference evidence="1 2" key="1">
    <citation type="submission" date="2014-11" db="EMBL/GenBank/DDBJ databases">
        <authorList>
            <person name="Zhu J."/>
            <person name="Qi W."/>
            <person name="Song R."/>
        </authorList>
    </citation>
    <scope>NUCLEOTIDE SEQUENCE [LARGE SCALE GENOMIC DNA]</scope>
</reference>
<evidence type="ECO:0000313" key="2">
    <source>
        <dbReference type="Proteomes" id="UP000041254"/>
    </source>
</evidence>
<gene>
    <name evidence="1" type="ORF">Vbra_14931</name>
</gene>
<dbReference type="VEuPathDB" id="CryptoDB:Vbra_14931"/>
<protein>
    <submittedName>
        <fullName evidence="1">Uncharacterized protein</fullName>
    </submittedName>
</protein>